<dbReference type="SUPFAM" id="SSF48403">
    <property type="entry name" value="Ankyrin repeat"/>
    <property type="match status" value="1"/>
</dbReference>
<evidence type="ECO:0000256" key="4">
    <source>
        <dbReference type="PROSITE-ProRule" id="PRU00023"/>
    </source>
</evidence>
<dbReference type="Pfam" id="PF12796">
    <property type="entry name" value="Ank_2"/>
    <property type="match status" value="2"/>
</dbReference>
<feature type="repeat" description="ANK" evidence="4">
    <location>
        <begin position="268"/>
        <end position="300"/>
    </location>
</feature>
<dbReference type="Proteomes" id="UP000284375">
    <property type="component" value="Unassembled WGS sequence"/>
</dbReference>
<dbReference type="InterPro" id="IPR002110">
    <property type="entry name" value="Ankyrin_rpt"/>
</dbReference>
<dbReference type="EC" id="2.3.1.225" evidence="1"/>
<comment type="caution">
    <text evidence="7">The sequence shown here is derived from an EMBL/GenBank/DDBJ whole genome shotgun (WGS) entry which is preliminary data.</text>
</comment>
<dbReference type="PANTHER" id="PTHR24161">
    <property type="entry name" value="ANK_REP_REGION DOMAIN-CONTAINING PROTEIN-RELATED"/>
    <property type="match status" value="1"/>
</dbReference>
<proteinExistence type="predicted"/>
<feature type="repeat" description="ANK" evidence="4">
    <location>
        <begin position="107"/>
        <end position="139"/>
    </location>
</feature>
<reference evidence="7 8" key="1">
    <citation type="submission" date="2015-09" db="EMBL/GenBank/DDBJ databases">
        <title>Host preference determinants of Valsa canker pathogens revealed by comparative genomics.</title>
        <authorList>
            <person name="Yin Z."/>
            <person name="Huang L."/>
        </authorList>
    </citation>
    <scope>NUCLEOTIDE SEQUENCE [LARGE SCALE GENOMIC DNA]</scope>
    <source>
        <strain evidence="7 8">YSFL</strain>
    </source>
</reference>
<dbReference type="SMART" id="SM00248">
    <property type="entry name" value="ANK"/>
    <property type="match status" value="7"/>
</dbReference>
<sequence>MARIDDIPPEILAHIFTEHGLTSYDLAQAARVCKAFSGEATRASYRYNIEQERASVLISAAQKGRIDWMRKALSMGADINTVGPGRGETPEDLDGYTWCDIYPDDGKYGTALHYAALQGDDDMVALLLTSGASLNVPSYGLCDCIYNVTSENPPDLAPRWLPLHHAVCREHASTANLLLDEGAPLHMYYQSEEFSVLSEEPCDSLIHWAAARGLVTLVRRAMDMGSSASALTRDRSTALHCTRWAWNSEAVIQCLLSAGAELDAQDWEGRTPLAGACAAGNFSSALHLLKAGENIQSQTERGKNTLFYEAASGGSAMILEHYRPGPVVDWDQYQVDFLRTLIEVYGMAYHDSYKSDRKATPKVSLISAACCSTHVVPGVIKLLLNNDSDPNEPSLQGEVPLQMLLGKIKPSGKWILPQNANKYRQAIYILVEHGARISRVAWDFLSRMRLWVRDRKVDRDDRNLLKYLLKKWYEEMAAEDEISADEHEEDDSEENDSEEDYSEEDVSEEVGFEEDEAEDASGEDEAGGE</sequence>
<dbReference type="Gene3D" id="1.25.40.20">
    <property type="entry name" value="Ankyrin repeat-containing domain"/>
    <property type="match status" value="2"/>
</dbReference>
<dbReference type="InterPro" id="IPR001810">
    <property type="entry name" value="F-box_dom"/>
</dbReference>
<dbReference type="GO" id="GO:0019706">
    <property type="term" value="F:protein-cysteine S-palmitoyltransferase activity"/>
    <property type="evidence" value="ECO:0007669"/>
    <property type="project" value="UniProtKB-EC"/>
</dbReference>
<evidence type="ECO:0000256" key="3">
    <source>
        <dbReference type="ARBA" id="ARBA00023043"/>
    </source>
</evidence>
<dbReference type="PROSITE" id="PS50088">
    <property type="entry name" value="ANK_REPEAT"/>
    <property type="match status" value="2"/>
</dbReference>
<evidence type="ECO:0000259" key="6">
    <source>
        <dbReference type="Pfam" id="PF12937"/>
    </source>
</evidence>
<gene>
    <name evidence="7" type="ORF">VSDG_04887</name>
</gene>
<feature type="domain" description="F-box" evidence="6">
    <location>
        <begin position="4"/>
        <end position="36"/>
    </location>
</feature>
<dbReference type="PROSITE" id="PS50297">
    <property type="entry name" value="ANK_REP_REGION"/>
    <property type="match status" value="1"/>
</dbReference>
<feature type="region of interest" description="Disordered" evidence="5">
    <location>
        <begin position="479"/>
        <end position="529"/>
    </location>
</feature>
<evidence type="ECO:0000256" key="5">
    <source>
        <dbReference type="SAM" id="MobiDB-lite"/>
    </source>
</evidence>
<name>A0A423W3H0_CYTCH</name>
<evidence type="ECO:0000313" key="8">
    <source>
        <dbReference type="Proteomes" id="UP000284375"/>
    </source>
</evidence>
<keyword evidence="3 4" id="KW-0040">ANK repeat</keyword>
<dbReference type="InterPro" id="IPR036770">
    <property type="entry name" value="Ankyrin_rpt-contain_sf"/>
</dbReference>
<evidence type="ECO:0000256" key="1">
    <source>
        <dbReference type="ARBA" id="ARBA00012210"/>
    </source>
</evidence>
<dbReference type="CDD" id="cd09917">
    <property type="entry name" value="F-box_SF"/>
    <property type="match status" value="1"/>
</dbReference>
<dbReference type="STRING" id="252740.A0A423W3H0"/>
<dbReference type="PANTHER" id="PTHR24161:SF85">
    <property type="entry name" value="PALMITOYLTRANSFERASE HIP14"/>
    <property type="match status" value="1"/>
</dbReference>
<evidence type="ECO:0000313" key="7">
    <source>
        <dbReference type="EMBL" id="ROV97876.1"/>
    </source>
</evidence>
<dbReference type="OrthoDB" id="20872at2759"/>
<dbReference type="EMBL" id="LJZO01000015">
    <property type="protein sequence ID" value="ROV97876.1"/>
    <property type="molecule type" value="Genomic_DNA"/>
</dbReference>
<dbReference type="AlphaFoldDB" id="A0A423W3H0"/>
<evidence type="ECO:0000256" key="2">
    <source>
        <dbReference type="ARBA" id="ARBA00022737"/>
    </source>
</evidence>
<keyword evidence="8" id="KW-1185">Reference proteome</keyword>
<keyword evidence="2" id="KW-0677">Repeat</keyword>
<dbReference type="Pfam" id="PF12937">
    <property type="entry name" value="F-box-like"/>
    <property type="match status" value="1"/>
</dbReference>
<accession>A0A423W3H0</accession>
<organism evidence="7 8">
    <name type="scientific">Cytospora chrysosperma</name>
    <name type="common">Cytospora canker fungus</name>
    <name type="synonym">Sphaeria chrysosperma</name>
    <dbReference type="NCBI Taxonomy" id="252740"/>
    <lineage>
        <taxon>Eukaryota</taxon>
        <taxon>Fungi</taxon>
        <taxon>Dikarya</taxon>
        <taxon>Ascomycota</taxon>
        <taxon>Pezizomycotina</taxon>
        <taxon>Sordariomycetes</taxon>
        <taxon>Sordariomycetidae</taxon>
        <taxon>Diaporthales</taxon>
        <taxon>Cytosporaceae</taxon>
        <taxon>Cytospora</taxon>
    </lineage>
</organism>
<protein>
    <recommendedName>
        <fullName evidence="1">protein S-acyltransferase</fullName>
        <ecNumber evidence="1">2.3.1.225</ecNumber>
    </recommendedName>
</protein>